<gene>
    <name evidence="2" type="ORF">HMPREF9452_00443</name>
</gene>
<keyword evidence="1" id="KW-0812">Transmembrane</keyword>
<dbReference type="AlphaFoldDB" id="G1WGI0"/>
<organism evidence="2 3">
    <name type="scientific">Collinsella tanakaei YIT 12063</name>
    <dbReference type="NCBI Taxonomy" id="742742"/>
    <lineage>
        <taxon>Bacteria</taxon>
        <taxon>Bacillati</taxon>
        <taxon>Actinomycetota</taxon>
        <taxon>Coriobacteriia</taxon>
        <taxon>Coriobacteriales</taxon>
        <taxon>Coriobacteriaceae</taxon>
        <taxon>Collinsella</taxon>
    </lineage>
</organism>
<dbReference type="Proteomes" id="UP000004830">
    <property type="component" value="Unassembled WGS sequence"/>
</dbReference>
<name>G1WGI0_9ACTN</name>
<feature type="transmembrane region" description="Helical" evidence="1">
    <location>
        <begin position="6"/>
        <end position="33"/>
    </location>
</feature>
<evidence type="ECO:0000313" key="3">
    <source>
        <dbReference type="Proteomes" id="UP000004830"/>
    </source>
</evidence>
<dbReference type="EMBL" id="ADLS01000006">
    <property type="protein sequence ID" value="EGX67431.1"/>
    <property type="molecule type" value="Genomic_DNA"/>
</dbReference>
<sequence>MYFVSTVLMVIAALSPGPWSFPMFSMGILLIGFKQGTAAARRRCDGRYGRR</sequence>
<proteinExistence type="predicted"/>
<dbReference type="STRING" id="742742.HMPREF9452_00443"/>
<accession>G1WGI0</accession>
<evidence type="ECO:0000313" key="2">
    <source>
        <dbReference type="EMBL" id="EGX67431.1"/>
    </source>
</evidence>
<dbReference type="GeneID" id="62759973"/>
<keyword evidence="1" id="KW-0472">Membrane</keyword>
<keyword evidence="3" id="KW-1185">Reference proteome</keyword>
<reference evidence="2 3" key="1">
    <citation type="submission" date="2011-06" db="EMBL/GenBank/DDBJ databases">
        <title>The Genome Sequence of Collinsella tanakaei YIT 12063.</title>
        <authorList>
            <consortium name="The Broad Institute Genome Sequencing Platform"/>
            <person name="Earl A."/>
            <person name="Ward D."/>
            <person name="Feldgarden M."/>
            <person name="Gevers D."/>
            <person name="Morotomi M."/>
            <person name="Young S.K."/>
            <person name="Zeng Q."/>
            <person name="Gargeya S."/>
            <person name="Fitzgerald M."/>
            <person name="Haas B."/>
            <person name="Abouelleil A."/>
            <person name="Alvarado L."/>
            <person name="Arachchi H.M."/>
            <person name="Berlin A."/>
            <person name="Brown A."/>
            <person name="Chapman S.B."/>
            <person name="Chen Z."/>
            <person name="Dunbar C."/>
            <person name="Freedman E."/>
            <person name="Gearin G."/>
            <person name="Gellesch M."/>
            <person name="Goldberg J."/>
            <person name="Griggs A."/>
            <person name="Gujja S."/>
            <person name="Heiman D."/>
            <person name="Howarth C."/>
            <person name="Larson L."/>
            <person name="Lui A."/>
            <person name="MacDonald P.J.P."/>
            <person name="Mehta T."/>
            <person name="Montmayeur A."/>
            <person name="Murphy C."/>
            <person name="Neiman D."/>
            <person name="Pearson M."/>
            <person name="Priest M."/>
            <person name="Roberts A."/>
            <person name="Saif S."/>
            <person name="Shea T."/>
            <person name="Shenoy N."/>
            <person name="Sisk P."/>
            <person name="Stolte C."/>
            <person name="Sykes S."/>
            <person name="Wortman J."/>
            <person name="Nusbaum C."/>
            <person name="Birren B."/>
        </authorList>
    </citation>
    <scope>NUCLEOTIDE SEQUENCE [LARGE SCALE GENOMIC DNA]</scope>
    <source>
        <strain evidence="2 3">YIT 12063</strain>
    </source>
</reference>
<dbReference type="HOGENOM" id="CLU_3097716_0_0_11"/>
<keyword evidence="1" id="KW-1133">Transmembrane helix</keyword>
<protein>
    <submittedName>
        <fullName evidence="2">Uncharacterized protein</fullName>
    </submittedName>
</protein>
<dbReference type="RefSeq" id="WP_009140479.1">
    <property type="nucleotide sequence ID" value="NZ_JH126467.1"/>
</dbReference>
<comment type="caution">
    <text evidence="2">The sequence shown here is derived from an EMBL/GenBank/DDBJ whole genome shotgun (WGS) entry which is preliminary data.</text>
</comment>
<evidence type="ECO:0000256" key="1">
    <source>
        <dbReference type="SAM" id="Phobius"/>
    </source>
</evidence>